<keyword evidence="1" id="KW-0805">Transcription regulation</keyword>
<accession>A0A4T2BG65</accession>
<dbReference type="InterPro" id="IPR019887">
    <property type="entry name" value="Tscrpt_reg_AsnC/Lrp_C"/>
</dbReference>
<name>A0A4T2BG65_9MICO</name>
<evidence type="ECO:0000313" key="6">
    <source>
        <dbReference type="Proteomes" id="UP000306192"/>
    </source>
</evidence>
<sequence length="159" mass="17168">MVASKNVRARGPVDPLDEVDARIVELLRENARMPNSRLAELVGIAQSTCITRVRALEQRGVITGYSAHTSPAALGLSLQALISVSIKSGARHSIALFGDEIRGLTEVVQLFFLGGSEDFVIHVATRDSDHLREFVVSNLSAHPSVAATRTSIVFEHVVN</sequence>
<feature type="domain" description="HTH asnC-type" evidence="4">
    <location>
        <begin position="16"/>
        <end position="77"/>
    </location>
</feature>
<gene>
    <name evidence="5" type="ORF">D4765_17415</name>
</gene>
<dbReference type="PANTHER" id="PTHR30154:SF54">
    <property type="entry name" value="POSSIBLE TRANSCRIPTIONAL REGULATORY PROTEIN (PROBABLY LRP_ASNC-FAMILY)"/>
    <property type="match status" value="1"/>
</dbReference>
<dbReference type="PROSITE" id="PS50956">
    <property type="entry name" value="HTH_ASNC_2"/>
    <property type="match status" value="1"/>
</dbReference>
<dbReference type="InterPro" id="IPR019888">
    <property type="entry name" value="Tscrpt_reg_AsnC-like"/>
</dbReference>
<evidence type="ECO:0000256" key="1">
    <source>
        <dbReference type="ARBA" id="ARBA00023015"/>
    </source>
</evidence>
<dbReference type="Gene3D" id="1.10.10.10">
    <property type="entry name" value="Winged helix-like DNA-binding domain superfamily/Winged helix DNA-binding domain"/>
    <property type="match status" value="1"/>
</dbReference>
<evidence type="ECO:0000313" key="5">
    <source>
        <dbReference type="EMBL" id="TIH30217.1"/>
    </source>
</evidence>
<protein>
    <submittedName>
        <fullName evidence="5">Lrp/AsnC family transcriptional regulator</fullName>
    </submittedName>
</protein>
<dbReference type="OrthoDB" id="4411089at2"/>
<dbReference type="GO" id="GO:0043200">
    <property type="term" value="P:response to amino acid"/>
    <property type="evidence" value="ECO:0007669"/>
    <property type="project" value="TreeGrafter"/>
</dbReference>
<proteinExistence type="predicted"/>
<dbReference type="PRINTS" id="PR00033">
    <property type="entry name" value="HTHASNC"/>
</dbReference>
<reference evidence="5 6" key="1">
    <citation type="journal article" date="2019" name="Microorganisms">
        <title>Systematic Affiliation and Genome Analysis of Subtercola vilae DB165(T) with Particular Emphasis on Cold Adaptation of an Isolate from a High-Altitude Cold Volcano Lake.</title>
        <authorList>
            <person name="Villalobos A.S."/>
            <person name="Wiese J."/>
            <person name="Imhoff J.F."/>
            <person name="Dorador C."/>
            <person name="Keller A."/>
            <person name="Hentschel U."/>
        </authorList>
    </citation>
    <scope>NUCLEOTIDE SEQUENCE [LARGE SCALE GENOMIC DNA]</scope>
    <source>
        <strain evidence="5 6">DB165</strain>
    </source>
</reference>
<evidence type="ECO:0000256" key="3">
    <source>
        <dbReference type="ARBA" id="ARBA00023163"/>
    </source>
</evidence>
<comment type="caution">
    <text evidence="5">The sequence shown here is derived from an EMBL/GenBank/DDBJ whole genome shotgun (WGS) entry which is preliminary data.</text>
</comment>
<dbReference type="InterPro" id="IPR036388">
    <property type="entry name" value="WH-like_DNA-bd_sf"/>
</dbReference>
<dbReference type="PANTHER" id="PTHR30154">
    <property type="entry name" value="LEUCINE-RESPONSIVE REGULATORY PROTEIN"/>
    <property type="match status" value="1"/>
</dbReference>
<dbReference type="SUPFAM" id="SSF46785">
    <property type="entry name" value="Winged helix' DNA-binding domain"/>
    <property type="match status" value="1"/>
</dbReference>
<dbReference type="InterPro" id="IPR000485">
    <property type="entry name" value="AsnC-type_HTH_dom"/>
</dbReference>
<dbReference type="GO" id="GO:0005829">
    <property type="term" value="C:cytosol"/>
    <property type="evidence" value="ECO:0007669"/>
    <property type="project" value="TreeGrafter"/>
</dbReference>
<keyword evidence="2" id="KW-0238">DNA-binding</keyword>
<dbReference type="InterPro" id="IPR011008">
    <property type="entry name" value="Dimeric_a/b-barrel"/>
</dbReference>
<dbReference type="InterPro" id="IPR036390">
    <property type="entry name" value="WH_DNA-bd_sf"/>
</dbReference>
<organism evidence="5 6">
    <name type="scientific">Subtercola vilae</name>
    <dbReference type="NCBI Taxonomy" id="2056433"/>
    <lineage>
        <taxon>Bacteria</taxon>
        <taxon>Bacillati</taxon>
        <taxon>Actinomycetota</taxon>
        <taxon>Actinomycetes</taxon>
        <taxon>Micrococcales</taxon>
        <taxon>Microbacteriaceae</taxon>
        <taxon>Subtercola</taxon>
    </lineage>
</organism>
<dbReference type="Pfam" id="PF13404">
    <property type="entry name" value="HTH_AsnC-type"/>
    <property type="match status" value="1"/>
</dbReference>
<evidence type="ECO:0000259" key="4">
    <source>
        <dbReference type="PROSITE" id="PS50956"/>
    </source>
</evidence>
<keyword evidence="6" id="KW-1185">Reference proteome</keyword>
<dbReference type="EMBL" id="QYRT01000054">
    <property type="protein sequence ID" value="TIH30217.1"/>
    <property type="molecule type" value="Genomic_DNA"/>
</dbReference>
<dbReference type="AlphaFoldDB" id="A0A4T2BG65"/>
<dbReference type="GO" id="GO:0043565">
    <property type="term" value="F:sequence-specific DNA binding"/>
    <property type="evidence" value="ECO:0007669"/>
    <property type="project" value="InterPro"/>
</dbReference>
<dbReference type="InterPro" id="IPR011991">
    <property type="entry name" value="ArsR-like_HTH"/>
</dbReference>
<dbReference type="SMART" id="SM00344">
    <property type="entry name" value="HTH_ASNC"/>
    <property type="match status" value="1"/>
</dbReference>
<keyword evidence="3" id="KW-0804">Transcription</keyword>
<dbReference type="RefSeq" id="WP_136643578.1">
    <property type="nucleotide sequence ID" value="NZ_QYRT01000054.1"/>
</dbReference>
<dbReference type="Pfam" id="PF01037">
    <property type="entry name" value="AsnC_trans_reg"/>
    <property type="match status" value="1"/>
</dbReference>
<evidence type="ECO:0000256" key="2">
    <source>
        <dbReference type="ARBA" id="ARBA00023125"/>
    </source>
</evidence>
<dbReference type="Proteomes" id="UP000306192">
    <property type="component" value="Unassembled WGS sequence"/>
</dbReference>
<dbReference type="CDD" id="cd00090">
    <property type="entry name" value="HTH_ARSR"/>
    <property type="match status" value="1"/>
</dbReference>
<dbReference type="SUPFAM" id="SSF54909">
    <property type="entry name" value="Dimeric alpha+beta barrel"/>
    <property type="match status" value="1"/>
</dbReference>
<dbReference type="Gene3D" id="3.30.70.920">
    <property type="match status" value="1"/>
</dbReference>